<keyword evidence="2" id="KW-1185">Reference proteome</keyword>
<dbReference type="AlphaFoldDB" id="A0A0P1F961"/>
<accession>A0A0P1F961</accession>
<protein>
    <submittedName>
        <fullName evidence="1">Transferase 1, rSAM/selenodomain-associated</fullName>
    </submittedName>
</protein>
<dbReference type="PANTHER" id="PTHR36529">
    <property type="entry name" value="SLL1095 PROTEIN"/>
    <property type="match status" value="1"/>
</dbReference>
<dbReference type="Pfam" id="PF09837">
    <property type="entry name" value="DUF2064"/>
    <property type="match status" value="1"/>
</dbReference>
<evidence type="ECO:0000313" key="1">
    <source>
        <dbReference type="EMBL" id="CUH64678.1"/>
    </source>
</evidence>
<dbReference type="InterPro" id="IPR029044">
    <property type="entry name" value="Nucleotide-diphossugar_trans"/>
</dbReference>
<keyword evidence="1" id="KW-0808">Transferase</keyword>
<sequence length="199" mass="21828">MIRRQLVVMVKEPNPGRVKTRLGRDIGMTSAAWWFRHQTAALLRRLQDPRWHITLAVAPDHEGQASRIWPGHLDRIPQGPGDLGDRMARIFRSLPPGPACIVGADIPGIEKAHVARAFAALGSHDAVFGPAPDGGYWLVGLKRVAPPPATLLQNVRWSTEQALSDSIATLPGRRIALIDELADVDRAADLPIARRQHLS</sequence>
<reference evidence="1 2" key="1">
    <citation type="submission" date="2015-09" db="EMBL/GenBank/DDBJ databases">
        <authorList>
            <consortium name="Swine Surveillance"/>
        </authorList>
    </citation>
    <scope>NUCLEOTIDE SEQUENCE [LARGE SCALE GENOMIC DNA]</scope>
    <source>
        <strain evidence="1 2">CECT 4357</strain>
    </source>
</reference>
<dbReference type="GO" id="GO:0016740">
    <property type="term" value="F:transferase activity"/>
    <property type="evidence" value="ECO:0007669"/>
    <property type="project" value="UniProtKB-KW"/>
</dbReference>
<name>A0A0P1F961_THAGE</name>
<organism evidence="1 2">
    <name type="scientific">Thalassovita gelatinovora</name>
    <name type="common">Thalassobius gelatinovorus</name>
    <dbReference type="NCBI Taxonomy" id="53501"/>
    <lineage>
        <taxon>Bacteria</taxon>
        <taxon>Pseudomonadati</taxon>
        <taxon>Pseudomonadota</taxon>
        <taxon>Alphaproteobacteria</taxon>
        <taxon>Rhodobacterales</taxon>
        <taxon>Roseobacteraceae</taxon>
        <taxon>Thalassovita</taxon>
    </lineage>
</organism>
<evidence type="ECO:0000313" key="2">
    <source>
        <dbReference type="Proteomes" id="UP000051587"/>
    </source>
</evidence>
<dbReference type="PANTHER" id="PTHR36529:SF1">
    <property type="entry name" value="GLYCOSYLTRANSFERASE"/>
    <property type="match status" value="1"/>
</dbReference>
<gene>
    <name evidence="1" type="ORF">TG4357_01428</name>
</gene>
<dbReference type="NCBIfam" id="TIGR04282">
    <property type="entry name" value="glyco_like_cofC"/>
    <property type="match status" value="1"/>
</dbReference>
<dbReference type="SUPFAM" id="SSF53448">
    <property type="entry name" value="Nucleotide-diphospho-sugar transferases"/>
    <property type="match status" value="1"/>
</dbReference>
<dbReference type="InterPro" id="IPR018641">
    <property type="entry name" value="Trfase_1_rSAM/seldom-assoc"/>
</dbReference>
<dbReference type="Gene3D" id="3.90.550.10">
    <property type="entry name" value="Spore Coat Polysaccharide Biosynthesis Protein SpsA, Chain A"/>
    <property type="match status" value="1"/>
</dbReference>
<proteinExistence type="predicted"/>
<dbReference type="Proteomes" id="UP000051587">
    <property type="component" value="Unassembled WGS sequence"/>
</dbReference>
<dbReference type="STRING" id="53501.SAMN04488043_102247"/>
<dbReference type="EMBL" id="CYSA01000015">
    <property type="protein sequence ID" value="CUH64678.1"/>
    <property type="molecule type" value="Genomic_DNA"/>
</dbReference>